<reference evidence="3" key="1">
    <citation type="submission" date="2016-10" db="EMBL/GenBank/DDBJ databases">
        <authorList>
            <person name="Varghese N."/>
            <person name="Submissions S."/>
        </authorList>
    </citation>
    <scope>NUCLEOTIDE SEQUENCE [LARGE SCALE GENOMIC DNA]</scope>
    <source>
        <strain evidence="3">OK042</strain>
    </source>
</reference>
<dbReference type="STRING" id="1884381.SAMN05518846_12481"/>
<dbReference type="Pfam" id="PF12867">
    <property type="entry name" value="DinB_2"/>
    <property type="match status" value="1"/>
</dbReference>
<dbReference type="RefSeq" id="WP_092276697.1">
    <property type="nucleotide sequence ID" value="NZ_FORT01000024.1"/>
</dbReference>
<dbReference type="AlphaFoldDB" id="A0A1I4DN54"/>
<proteinExistence type="predicted"/>
<feature type="domain" description="DinB-like" evidence="1">
    <location>
        <begin position="12"/>
        <end position="146"/>
    </location>
</feature>
<keyword evidence="3" id="KW-1185">Reference proteome</keyword>
<dbReference type="Gene3D" id="1.20.120.450">
    <property type="entry name" value="dinb family like domain"/>
    <property type="match status" value="1"/>
</dbReference>
<dbReference type="EMBL" id="FORT01000024">
    <property type="protein sequence ID" value="SFK93411.1"/>
    <property type="molecule type" value="Genomic_DNA"/>
</dbReference>
<accession>A0A1I4DN54</accession>
<organism evidence="2 3">
    <name type="scientific">Brevibacillus centrosporus</name>
    <dbReference type="NCBI Taxonomy" id="54910"/>
    <lineage>
        <taxon>Bacteria</taxon>
        <taxon>Bacillati</taxon>
        <taxon>Bacillota</taxon>
        <taxon>Bacilli</taxon>
        <taxon>Bacillales</taxon>
        <taxon>Paenibacillaceae</taxon>
        <taxon>Brevibacillus</taxon>
    </lineage>
</organism>
<gene>
    <name evidence="2" type="ORF">SAMN05518846_12481</name>
</gene>
<dbReference type="InterPro" id="IPR024775">
    <property type="entry name" value="DinB-like"/>
</dbReference>
<name>A0A1I4DN54_9BACL</name>
<evidence type="ECO:0000259" key="1">
    <source>
        <dbReference type="Pfam" id="PF12867"/>
    </source>
</evidence>
<dbReference type="SUPFAM" id="SSF109854">
    <property type="entry name" value="DinB/YfiT-like putative metalloenzymes"/>
    <property type="match status" value="1"/>
</dbReference>
<dbReference type="Proteomes" id="UP000198915">
    <property type="component" value="Unassembled WGS sequence"/>
</dbReference>
<dbReference type="InterPro" id="IPR034660">
    <property type="entry name" value="DinB/YfiT-like"/>
</dbReference>
<evidence type="ECO:0000313" key="3">
    <source>
        <dbReference type="Proteomes" id="UP000198915"/>
    </source>
</evidence>
<sequence>MSQSMIRTALSVRQLVLHQIQSIPEDLFDKQPPQFANTIRWNVGHIAFCLDYFLTLGLPFSTSLPGTYAAFFHTGTKPADWTAAPPSKEELVQCLSAQLASLSEISPHVLENKLESPIEMGPLRFETVGEVFNFAFIHETMHFSTISCLLKVLQYEREEGK</sequence>
<protein>
    <submittedName>
        <fullName evidence="2">DinB superfamily protein</fullName>
    </submittedName>
</protein>
<evidence type="ECO:0000313" key="2">
    <source>
        <dbReference type="EMBL" id="SFK93411.1"/>
    </source>
</evidence>